<dbReference type="PANTHER" id="PTHR33121">
    <property type="entry name" value="CYCLIC DI-GMP PHOSPHODIESTERASE PDEF"/>
    <property type="match status" value="1"/>
</dbReference>
<dbReference type="CDD" id="cd17541">
    <property type="entry name" value="REC_CheB-like"/>
    <property type="match status" value="1"/>
</dbReference>
<dbReference type="CDD" id="cd01948">
    <property type="entry name" value="EAL"/>
    <property type="match status" value="1"/>
</dbReference>
<dbReference type="InterPro" id="IPR035919">
    <property type="entry name" value="EAL_sf"/>
</dbReference>
<dbReference type="InterPro" id="IPR050706">
    <property type="entry name" value="Cyclic-di-GMP_PDE-like"/>
</dbReference>
<dbReference type="InterPro" id="IPR013655">
    <property type="entry name" value="PAS_fold_3"/>
</dbReference>
<accession>A0A1H3GJR2</accession>
<dbReference type="GO" id="GO:0000160">
    <property type="term" value="P:phosphorelay signal transduction system"/>
    <property type="evidence" value="ECO:0007669"/>
    <property type="project" value="InterPro"/>
</dbReference>
<dbReference type="SUPFAM" id="SSF52172">
    <property type="entry name" value="CheY-like"/>
    <property type="match status" value="1"/>
</dbReference>
<name>A0A1H3GJR2_EUBBA</name>
<dbReference type="AlphaFoldDB" id="A0A1H3GJR2"/>
<dbReference type="SUPFAM" id="SSF55785">
    <property type="entry name" value="PYP-like sensor domain (PAS domain)"/>
    <property type="match status" value="1"/>
</dbReference>
<evidence type="ECO:0000259" key="7">
    <source>
        <dbReference type="PROSITE" id="PS50887"/>
    </source>
</evidence>
<dbReference type="SUPFAM" id="SSF55073">
    <property type="entry name" value="Nucleotide cyclase"/>
    <property type="match status" value="1"/>
</dbReference>
<dbReference type="InterPro" id="IPR011006">
    <property type="entry name" value="CheY-like_superfamily"/>
</dbReference>
<keyword evidence="9" id="KW-1185">Reference proteome</keyword>
<dbReference type="SMART" id="SM00448">
    <property type="entry name" value="REC"/>
    <property type="match status" value="1"/>
</dbReference>
<dbReference type="InterPro" id="IPR035965">
    <property type="entry name" value="PAS-like_dom_sf"/>
</dbReference>
<dbReference type="PROSITE" id="PS50883">
    <property type="entry name" value="EAL"/>
    <property type="match status" value="1"/>
</dbReference>
<feature type="domain" description="EAL" evidence="6">
    <location>
        <begin position="305"/>
        <end position="559"/>
    </location>
</feature>
<dbReference type="InterPro" id="IPR043128">
    <property type="entry name" value="Rev_trsase/Diguanyl_cyclase"/>
</dbReference>
<evidence type="ECO:0000259" key="4">
    <source>
        <dbReference type="PROSITE" id="PS50110"/>
    </source>
</evidence>
<dbReference type="InterPro" id="IPR001789">
    <property type="entry name" value="Sig_transdc_resp-reg_receiver"/>
</dbReference>
<dbReference type="Pfam" id="PF00990">
    <property type="entry name" value="GGDEF"/>
    <property type="match status" value="1"/>
</dbReference>
<dbReference type="PROSITE" id="PS50110">
    <property type="entry name" value="RESPONSE_REGULATORY"/>
    <property type="match status" value="1"/>
</dbReference>
<evidence type="ECO:0000259" key="5">
    <source>
        <dbReference type="PROSITE" id="PS50113"/>
    </source>
</evidence>
<dbReference type="PROSITE" id="PS50113">
    <property type="entry name" value="PAC"/>
    <property type="match status" value="1"/>
</dbReference>
<dbReference type="Gene3D" id="3.20.20.450">
    <property type="entry name" value="EAL domain"/>
    <property type="match status" value="1"/>
</dbReference>
<proteinExistence type="predicted"/>
<dbReference type="InterPro" id="IPR000160">
    <property type="entry name" value="GGDEF_dom"/>
</dbReference>
<evidence type="ECO:0000313" key="8">
    <source>
        <dbReference type="EMBL" id="SDY03290.1"/>
    </source>
</evidence>
<evidence type="ECO:0000259" key="6">
    <source>
        <dbReference type="PROSITE" id="PS50883"/>
    </source>
</evidence>
<dbReference type="InterPro" id="IPR000014">
    <property type="entry name" value="PAS"/>
</dbReference>
<dbReference type="Pfam" id="PF00563">
    <property type="entry name" value="EAL"/>
    <property type="match status" value="1"/>
</dbReference>
<evidence type="ECO:0000256" key="1">
    <source>
        <dbReference type="ARBA" id="ARBA00018672"/>
    </source>
</evidence>
<dbReference type="InterPro" id="IPR001633">
    <property type="entry name" value="EAL_dom"/>
</dbReference>
<reference evidence="9" key="1">
    <citation type="submission" date="2016-10" db="EMBL/GenBank/DDBJ databases">
        <authorList>
            <person name="Varghese N."/>
            <person name="Submissions S."/>
        </authorList>
    </citation>
    <scope>NUCLEOTIDE SEQUENCE [LARGE SCALE GENOMIC DNA]</scope>
    <source>
        <strain evidence="9">VPI 5359</strain>
    </source>
</reference>
<evidence type="ECO:0000256" key="2">
    <source>
        <dbReference type="ARBA" id="ARBA00024867"/>
    </source>
</evidence>
<protein>
    <recommendedName>
        <fullName evidence="1">Stage 0 sporulation protein A homolog</fullName>
    </recommendedName>
</protein>
<feature type="domain" description="GGDEF" evidence="7">
    <location>
        <begin position="165"/>
        <end position="296"/>
    </location>
</feature>
<dbReference type="STRING" id="1528.SAMN04488579_11412"/>
<dbReference type="InterPro" id="IPR000700">
    <property type="entry name" value="PAS-assoc_C"/>
</dbReference>
<feature type="modified residue" description="4-aspartylphosphate" evidence="3">
    <location>
        <position position="56"/>
    </location>
</feature>
<keyword evidence="3" id="KW-0597">Phosphoprotein</keyword>
<dbReference type="OrthoDB" id="9805474at2"/>
<dbReference type="GO" id="GO:0071111">
    <property type="term" value="F:cyclic-guanylate-specific phosphodiesterase activity"/>
    <property type="evidence" value="ECO:0007669"/>
    <property type="project" value="InterPro"/>
</dbReference>
<dbReference type="PROSITE" id="PS50887">
    <property type="entry name" value="GGDEF"/>
    <property type="match status" value="1"/>
</dbReference>
<dbReference type="Pfam" id="PF00072">
    <property type="entry name" value="Response_reg"/>
    <property type="match status" value="1"/>
</dbReference>
<dbReference type="Gene3D" id="3.30.70.270">
    <property type="match status" value="1"/>
</dbReference>
<dbReference type="SUPFAM" id="SSF141868">
    <property type="entry name" value="EAL domain-like"/>
    <property type="match status" value="1"/>
</dbReference>
<comment type="function">
    <text evidence="2">May play the central regulatory role in sporulation. It may be an element of the effector pathway responsible for the activation of sporulation genes in response to nutritional stress. Spo0A may act in concert with spo0H (a sigma factor) to control the expression of some genes that are critical to the sporulation process.</text>
</comment>
<gene>
    <name evidence="8" type="ORF">SAMN04488579_11412</name>
</gene>
<feature type="domain" description="Response regulatory" evidence="4">
    <location>
        <begin position="6"/>
        <end position="122"/>
    </location>
</feature>
<evidence type="ECO:0000313" key="9">
    <source>
        <dbReference type="Proteomes" id="UP000199652"/>
    </source>
</evidence>
<dbReference type="PANTHER" id="PTHR33121:SF70">
    <property type="entry name" value="SIGNALING PROTEIN YKOW"/>
    <property type="match status" value="1"/>
</dbReference>
<dbReference type="SMART" id="SM00267">
    <property type="entry name" value="GGDEF"/>
    <property type="match status" value="1"/>
</dbReference>
<dbReference type="Gene3D" id="3.30.450.20">
    <property type="entry name" value="PAS domain"/>
    <property type="match status" value="1"/>
</dbReference>
<dbReference type="CDD" id="cd01949">
    <property type="entry name" value="GGDEF"/>
    <property type="match status" value="1"/>
</dbReference>
<dbReference type="Pfam" id="PF08447">
    <property type="entry name" value="PAS_3"/>
    <property type="match status" value="1"/>
</dbReference>
<evidence type="ECO:0000256" key="3">
    <source>
        <dbReference type="PROSITE-ProRule" id="PRU00169"/>
    </source>
</evidence>
<dbReference type="NCBIfam" id="TIGR00254">
    <property type="entry name" value="GGDEF"/>
    <property type="match status" value="1"/>
</dbReference>
<organism evidence="8 9">
    <name type="scientific">Eubacterium barkeri</name>
    <name type="common">Clostridium barkeri</name>
    <dbReference type="NCBI Taxonomy" id="1528"/>
    <lineage>
        <taxon>Bacteria</taxon>
        <taxon>Bacillati</taxon>
        <taxon>Bacillota</taxon>
        <taxon>Clostridia</taxon>
        <taxon>Eubacteriales</taxon>
        <taxon>Eubacteriaceae</taxon>
        <taxon>Eubacterium</taxon>
    </lineage>
</organism>
<feature type="domain" description="PAC" evidence="5">
    <location>
        <begin position="653"/>
        <end position="706"/>
    </location>
</feature>
<dbReference type="Proteomes" id="UP000199652">
    <property type="component" value="Unassembled WGS sequence"/>
</dbReference>
<dbReference type="EMBL" id="FNOU01000014">
    <property type="protein sequence ID" value="SDY03290.1"/>
    <property type="molecule type" value="Genomic_DNA"/>
</dbReference>
<dbReference type="RefSeq" id="WP_090245624.1">
    <property type="nucleotide sequence ID" value="NZ_FNOU01000014.1"/>
</dbReference>
<dbReference type="Gene3D" id="3.40.50.2300">
    <property type="match status" value="1"/>
</dbReference>
<dbReference type="NCBIfam" id="TIGR00229">
    <property type="entry name" value="sensory_box"/>
    <property type="match status" value="1"/>
</dbReference>
<dbReference type="InterPro" id="IPR029787">
    <property type="entry name" value="Nucleotide_cyclase"/>
</dbReference>
<sequence length="708" mass="81735">MKEQYTVLIVDDNAVNRKILVKILENDYLVMQAENGKQALDVLETSSVRISAVLLDLVMPVMDGYTFLGALQKTSHHDIPVIVTTGNNGAENEKRAFDLGALDFVSKPYDAQILKYRLQSAITRSQYVVWGKMKYLAEHDPLTGLYNQNKFFEETWKMILEGTDLSFAFVRLDMDRFSLVNTFFGNEAGDRLLQYIASYLKSKLTKCFKTVTYGRIEGDEFAFCCAYETLPILEGMVQQTIEDLKKYPLNFETILTFGIYLVTEPIIPVRQMLDNANLSAKKAKGHFSHNYAFYDKAMGDMLVAEQEIINDMSRALEERQFCIYLQPKYDLYQQVPAGAEALVRWIHPEKGMISPGAFIPVFEKNGFIAKLDYYVWEETCQLLESMRKRNLPILPISVNVSRVHLYNPKLPEVLCEMLDRHHLPHELINLELTESIYTEHPSIIQDTIAKLHDNGFIVMMDDFGSGYSSLNVLKDVEFDVLKIDMIFFEGSAIKGRQQNIIASIIRMAKWLGLPIIAEGVETLEQVTFLRDMGCECVQGYYFARPMPAADYEVLLEEHQNLEIKGKKNTEHPIHKLWKDSDQVNLMFSVIPEPLVIFEVCDDKVELLRVNQEYYDLFGHDNFSNNSLQWEEVLSPTYKKVVQSAVNQAIENQATAECIYLREYPDGSCRWIQVHLRYINRLGKKHHMLGVFRDLTTEWKTKETLENWK</sequence>
<dbReference type="SMART" id="SM00052">
    <property type="entry name" value="EAL"/>
    <property type="match status" value="1"/>
</dbReference>